<dbReference type="Gene3D" id="3.90.380.10">
    <property type="entry name" value="Naphthalene 1,2-dioxygenase Alpha Subunit, Chain A, domain 1"/>
    <property type="match status" value="1"/>
</dbReference>
<keyword evidence="3" id="KW-0150">Chloroplast</keyword>
<dbReference type="SUPFAM" id="SSF50022">
    <property type="entry name" value="ISP domain"/>
    <property type="match status" value="1"/>
</dbReference>
<keyword evidence="11" id="KW-0408">Iron</keyword>
<keyword evidence="14" id="KW-0732">Signal</keyword>
<feature type="chain" id="PRO_5044892532" description="Rieske domain-containing protein" evidence="14">
    <location>
        <begin position="19"/>
        <end position="530"/>
    </location>
</feature>
<keyword evidence="17" id="KW-1185">Reference proteome</keyword>
<evidence type="ECO:0000313" key="17">
    <source>
        <dbReference type="Proteomes" id="UP001530315"/>
    </source>
</evidence>
<keyword evidence="10" id="KW-0560">Oxidoreductase</keyword>
<dbReference type="GO" id="GO:0009507">
    <property type="term" value="C:chloroplast"/>
    <property type="evidence" value="ECO:0007669"/>
    <property type="project" value="UniProtKB-SubCell"/>
</dbReference>
<dbReference type="GO" id="GO:0046872">
    <property type="term" value="F:metal ion binding"/>
    <property type="evidence" value="ECO:0007669"/>
    <property type="project" value="UniProtKB-KW"/>
</dbReference>
<evidence type="ECO:0000256" key="4">
    <source>
        <dbReference type="ARBA" id="ARBA00022640"/>
    </source>
</evidence>
<dbReference type="InterPro" id="IPR036922">
    <property type="entry name" value="Rieske_2Fe-2S_sf"/>
</dbReference>
<keyword evidence="5" id="KW-0812">Transmembrane</keyword>
<comment type="caution">
    <text evidence="16">The sequence shown here is derived from an EMBL/GenBank/DDBJ whole genome shotgun (WGS) entry which is preliminary data.</text>
</comment>
<reference evidence="16 17" key="1">
    <citation type="submission" date="2024-10" db="EMBL/GenBank/DDBJ databases">
        <title>Updated reference genomes for cyclostephanoid diatoms.</title>
        <authorList>
            <person name="Roberts W.R."/>
            <person name="Alverson A.J."/>
        </authorList>
    </citation>
    <scope>NUCLEOTIDE SEQUENCE [LARGE SCALE GENOMIC DNA]</scope>
    <source>
        <strain evidence="16 17">AJA276-08</strain>
    </source>
</reference>
<dbReference type="Proteomes" id="UP001530315">
    <property type="component" value="Unassembled WGS sequence"/>
</dbReference>
<gene>
    <name evidence="16" type="ORF">ACHAW5_002207</name>
</gene>
<keyword evidence="6" id="KW-0001">2Fe-2S</keyword>
<dbReference type="Gene3D" id="2.102.10.10">
    <property type="entry name" value="Rieske [2Fe-2S] iron-sulphur domain"/>
    <property type="match status" value="1"/>
</dbReference>
<evidence type="ECO:0000256" key="13">
    <source>
        <dbReference type="ARBA" id="ARBA00023136"/>
    </source>
</evidence>
<evidence type="ECO:0000256" key="11">
    <source>
        <dbReference type="ARBA" id="ARBA00023004"/>
    </source>
</evidence>
<dbReference type="InterPro" id="IPR013626">
    <property type="entry name" value="PaO"/>
</dbReference>
<dbReference type="Pfam" id="PF08417">
    <property type="entry name" value="PaO"/>
    <property type="match status" value="1"/>
</dbReference>
<dbReference type="GO" id="GO:0016491">
    <property type="term" value="F:oxidoreductase activity"/>
    <property type="evidence" value="ECO:0007669"/>
    <property type="project" value="UniProtKB-KW"/>
</dbReference>
<organism evidence="16 17">
    <name type="scientific">Stephanodiscus triporus</name>
    <dbReference type="NCBI Taxonomy" id="2934178"/>
    <lineage>
        <taxon>Eukaryota</taxon>
        <taxon>Sar</taxon>
        <taxon>Stramenopiles</taxon>
        <taxon>Ochrophyta</taxon>
        <taxon>Bacillariophyta</taxon>
        <taxon>Coscinodiscophyceae</taxon>
        <taxon>Thalassiosirophycidae</taxon>
        <taxon>Stephanodiscales</taxon>
        <taxon>Stephanodiscaceae</taxon>
        <taxon>Stephanodiscus</taxon>
    </lineage>
</organism>
<dbReference type="Pfam" id="PF00355">
    <property type="entry name" value="Rieske"/>
    <property type="match status" value="1"/>
</dbReference>
<keyword evidence="13" id="KW-0472">Membrane</keyword>
<evidence type="ECO:0000256" key="14">
    <source>
        <dbReference type="SAM" id="SignalP"/>
    </source>
</evidence>
<keyword evidence="8" id="KW-0809">Transit peptide</keyword>
<dbReference type="PROSITE" id="PS51296">
    <property type="entry name" value="RIESKE"/>
    <property type="match status" value="1"/>
</dbReference>
<evidence type="ECO:0000256" key="12">
    <source>
        <dbReference type="ARBA" id="ARBA00023014"/>
    </source>
</evidence>
<keyword evidence="9" id="KW-1133">Transmembrane helix</keyword>
<evidence type="ECO:0000256" key="9">
    <source>
        <dbReference type="ARBA" id="ARBA00022989"/>
    </source>
</evidence>
<sequence length="530" mass="58496">MATLRALAPLFAFGYVNCFVPSQLRLITPVTASPLFKREALSDTSSVIVDTTTTSSTVDSPDPLYQLGAWMPLGSASCLTGLTPVRIRVCGIDIAVWHKPLPKDAKKNAVEWSALVDACPHRLAPLSQGRVDPDSGCIECPYHGWAFDTDGNHKALPQLDEGRTIEASTASRSAATSLPVHASGDLLFVFLPTDITGESWPITLLPEHHYPYLQDKIDNGATYYSRDLPYSLDFLLENFMDPAHIPFAHHSLQGTRDDGSPLAMKVLVNNFTHVECGYTDRVNKKTRLGVVSFQRPAFYHFRTNRTTDETDEYKPNLLIFTAPIEEGKCRVIFPDLQIKFIPKWLGHLGSNRFLNTDTWLHDAERSARINDNINKQRGSVSVGAARAGAKPTDGLNYVLASMSDIGPSLFRKWWSKHGFADAPPNTFGPASASYLGARALSRAEQIDPWNHHAKYCVKCRRALKKLRVLQILISAGAAVGVILLRRRTPFAIALVLGSMYAYNFLHKLATAIEGNSNRAEIGDRSVAAIK</sequence>
<comment type="subcellular location">
    <subcellularLocation>
        <location evidence="2">Membrane</location>
    </subcellularLocation>
    <subcellularLocation>
        <location evidence="1">Plastid</location>
        <location evidence="1">Chloroplast</location>
    </subcellularLocation>
</comment>
<dbReference type="GO" id="GO:0016020">
    <property type="term" value="C:membrane"/>
    <property type="evidence" value="ECO:0007669"/>
    <property type="project" value="UniProtKB-SubCell"/>
</dbReference>
<dbReference type="InterPro" id="IPR017941">
    <property type="entry name" value="Rieske_2Fe-2S"/>
</dbReference>
<evidence type="ECO:0000259" key="15">
    <source>
        <dbReference type="PROSITE" id="PS51296"/>
    </source>
</evidence>
<evidence type="ECO:0000313" key="16">
    <source>
        <dbReference type="EMBL" id="KAL3783102.1"/>
    </source>
</evidence>
<evidence type="ECO:0000256" key="3">
    <source>
        <dbReference type="ARBA" id="ARBA00022528"/>
    </source>
</evidence>
<evidence type="ECO:0000256" key="1">
    <source>
        <dbReference type="ARBA" id="ARBA00004229"/>
    </source>
</evidence>
<dbReference type="PANTHER" id="PTHR21266:SF32">
    <property type="entry name" value="CHOLESTEROL 7-DESATURASE NVD"/>
    <property type="match status" value="1"/>
</dbReference>
<keyword evidence="12" id="KW-0411">Iron-sulfur</keyword>
<dbReference type="GO" id="GO:0051537">
    <property type="term" value="F:2 iron, 2 sulfur cluster binding"/>
    <property type="evidence" value="ECO:0007669"/>
    <property type="project" value="UniProtKB-KW"/>
</dbReference>
<dbReference type="PANTHER" id="PTHR21266">
    <property type="entry name" value="IRON-SULFUR DOMAIN CONTAINING PROTEIN"/>
    <property type="match status" value="1"/>
</dbReference>
<dbReference type="SUPFAM" id="SSF55961">
    <property type="entry name" value="Bet v1-like"/>
    <property type="match status" value="1"/>
</dbReference>
<dbReference type="InterPro" id="IPR050584">
    <property type="entry name" value="Cholesterol_7-desaturase"/>
</dbReference>
<protein>
    <recommendedName>
        <fullName evidence="15">Rieske domain-containing protein</fullName>
    </recommendedName>
</protein>
<evidence type="ECO:0000256" key="8">
    <source>
        <dbReference type="ARBA" id="ARBA00022946"/>
    </source>
</evidence>
<evidence type="ECO:0000256" key="7">
    <source>
        <dbReference type="ARBA" id="ARBA00022723"/>
    </source>
</evidence>
<accession>A0ABD3P4X1</accession>
<feature type="domain" description="Rieske" evidence="15">
    <location>
        <begin position="70"/>
        <end position="189"/>
    </location>
</feature>
<evidence type="ECO:0000256" key="5">
    <source>
        <dbReference type="ARBA" id="ARBA00022692"/>
    </source>
</evidence>
<keyword evidence="4" id="KW-0934">Plastid</keyword>
<dbReference type="AlphaFoldDB" id="A0ABD3P4X1"/>
<dbReference type="EMBL" id="JALLAZ020000987">
    <property type="protein sequence ID" value="KAL3783102.1"/>
    <property type="molecule type" value="Genomic_DNA"/>
</dbReference>
<evidence type="ECO:0000256" key="6">
    <source>
        <dbReference type="ARBA" id="ARBA00022714"/>
    </source>
</evidence>
<evidence type="ECO:0000256" key="10">
    <source>
        <dbReference type="ARBA" id="ARBA00023002"/>
    </source>
</evidence>
<evidence type="ECO:0000256" key="2">
    <source>
        <dbReference type="ARBA" id="ARBA00004370"/>
    </source>
</evidence>
<feature type="signal peptide" evidence="14">
    <location>
        <begin position="1"/>
        <end position="18"/>
    </location>
</feature>
<keyword evidence="7" id="KW-0479">Metal-binding</keyword>
<name>A0ABD3P4X1_9STRA</name>
<proteinExistence type="predicted"/>